<dbReference type="Proteomes" id="UP000324222">
    <property type="component" value="Unassembled WGS sequence"/>
</dbReference>
<keyword evidence="2" id="KW-1185">Reference proteome</keyword>
<gene>
    <name evidence="1" type="ORF">E2C01_000945</name>
</gene>
<evidence type="ECO:0000313" key="1">
    <source>
        <dbReference type="EMBL" id="MPC08359.1"/>
    </source>
</evidence>
<proteinExistence type="predicted"/>
<reference evidence="1 2" key="1">
    <citation type="submission" date="2019-05" db="EMBL/GenBank/DDBJ databases">
        <title>Another draft genome of Portunus trituberculatus and its Hox gene families provides insights of decapod evolution.</title>
        <authorList>
            <person name="Jeong J.-H."/>
            <person name="Song I."/>
            <person name="Kim S."/>
            <person name="Choi T."/>
            <person name="Kim D."/>
            <person name="Ryu S."/>
            <person name="Kim W."/>
        </authorList>
    </citation>
    <scope>NUCLEOTIDE SEQUENCE [LARGE SCALE GENOMIC DNA]</scope>
    <source>
        <tissue evidence="1">Muscle</tissue>
    </source>
</reference>
<name>A0A5B7CFM9_PORTR</name>
<sequence>MWIRRHRLTPLDFCVEGRRVGGLVGEGKGSGMCYCECGAFGGAWCSGDTGAALPYFGHICLWKERGRGKWKAACPWRLRRVGSERDEWCGGVEVWKFAEYVICNGGSWEDDAAWSKCSMPVCLTPPSNPLPPSTPLLLPSPTQVRPGTILDPKLVPEWTQAGPRPQLHKGLNKHTLGNYSNLQLPLSTPRSSRAPSTSRTTGLAAYWREIEGRNYSLASRFREYVRDASIGRRLG</sequence>
<evidence type="ECO:0000313" key="2">
    <source>
        <dbReference type="Proteomes" id="UP000324222"/>
    </source>
</evidence>
<organism evidence="1 2">
    <name type="scientific">Portunus trituberculatus</name>
    <name type="common">Swimming crab</name>
    <name type="synonym">Neptunus trituberculatus</name>
    <dbReference type="NCBI Taxonomy" id="210409"/>
    <lineage>
        <taxon>Eukaryota</taxon>
        <taxon>Metazoa</taxon>
        <taxon>Ecdysozoa</taxon>
        <taxon>Arthropoda</taxon>
        <taxon>Crustacea</taxon>
        <taxon>Multicrustacea</taxon>
        <taxon>Malacostraca</taxon>
        <taxon>Eumalacostraca</taxon>
        <taxon>Eucarida</taxon>
        <taxon>Decapoda</taxon>
        <taxon>Pleocyemata</taxon>
        <taxon>Brachyura</taxon>
        <taxon>Eubrachyura</taxon>
        <taxon>Portunoidea</taxon>
        <taxon>Portunidae</taxon>
        <taxon>Portuninae</taxon>
        <taxon>Portunus</taxon>
    </lineage>
</organism>
<protein>
    <submittedName>
        <fullName evidence="1">Uncharacterized protein</fullName>
    </submittedName>
</protein>
<comment type="caution">
    <text evidence="1">The sequence shown here is derived from an EMBL/GenBank/DDBJ whole genome shotgun (WGS) entry which is preliminary data.</text>
</comment>
<dbReference type="AlphaFoldDB" id="A0A5B7CFM9"/>
<dbReference type="EMBL" id="VSRR010000026">
    <property type="protein sequence ID" value="MPC08359.1"/>
    <property type="molecule type" value="Genomic_DNA"/>
</dbReference>
<accession>A0A5B7CFM9</accession>